<dbReference type="RefSeq" id="WP_175497869.1">
    <property type="nucleotide sequence ID" value="NZ_FOVF01000002.1"/>
</dbReference>
<dbReference type="SUPFAM" id="SSF55681">
    <property type="entry name" value="Class II aaRS and biotin synthetases"/>
    <property type="match status" value="1"/>
</dbReference>
<sequence length="330" mass="34735">MIEARALLQALDEAQPVSGSALAARFGVSRAAVWKQMEALREKGAPIEAAAGSGYRLRGPLALLDEDAIRAAMSDSARSRLESLEVHWQIDSTNSALSRRVQAGDSGPGACFAEIQTAGRGRRGRRWHMPLGGGLAFSIWRRFDAGMASMAGLSLAVGIGVMRALERLGYHGIGLKWPNDIQHRGLKLGGILVELGGDALGPCHAVVGIGLNLRIDAAAGGAIDQPWTDLVRIGDGAPADRNRIAACLLEHLLEALECFAQSSFAAFADEYARYDVLRGKPVRVTGGGGERCGEAAGVDRHGALLLRTADGELRVDSGEVSVRPQSGSAS</sequence>
<dbReference type="Pfam" id="PF03099">
    <property type="entry name" value="BPL_LplA_LipB"/>
    <property type="match status" value="1"/>
</dbReference>
<dbReference type="GO" id="GO:0006355">
    <property type="term" value="P:regulation of DNA-templated transcription"/>
    <property type="evidence" value="ECO:0007669"/>
    <property type="project" value="UniProtKB-UniRule"/>
</dbReference>
<dbReference type="GO" id="GO:0004077">
    <property type="term" value="F:biotin--[biotin carboxyl-carrier protein] ligase activity"/>
    <property type="evidence" value="ECO:0007669"/>
    <property type="project" value="UniProtKB-UniRule"/>
</dbReference>
<keyword evidence="2 6" id="KW-0547">Nucleotide-binding</keyword>
<feature type="binding site" evidence="6">
    <location>
        <begin position="120"/>
        <end position="122"/>
    </location>
    <ligand>
        <name>biotin</name>
        <dbReference type="ChEBI" id="CHEBI:57586"/>
    </ligand>
</feature>
<dbReference type="HAMAP" id="MF_00978">
    <property type="entry name" value="Bifunct_BirA"/>
    <property type="match status" value="1"/>
</dbReference>
<dbReference type="Pfam" id="PF08279">
    <property type="entry name" value="HTH_11"/>
    <property type="match status" value="1"/>
</dbReference>
<evidence type="ECO:0000256" key="2">
    <source>
        <dbReference type="ARBA" id="ARBA00022741"/>
    </source>
</evidence>
<dbReference type="EC" id="6.3.4.15" evidence="6"/>
<dbReference type="InterPro" id="IPR036388">
    <property type="entry name" value="WH-like_DNA-bd_sf"/>
</dbReference>
<dbReference type="EMBL" id="FOVF01000002">
    <property type="protein sequence ID" value="SFN01560.1"/>
    <property type="molecule type" value="Genomic_DNA"/>
</dbReference>
<evidence type="ECO:0000256" key="4">
    <source>
        <dbReference type="ARBA" id="ARBA00023267"/>
    </source>
</evidence>
<dbReference type="Gene3D" id="3.30.930.10">
    <property type="entry name" value="Bira Bifunctional Protein, Domain 2"/>
    <property type="match status" value="1"/>
</dbReference>
<feature type="DNA-binding region" description="H-T-H motif" evidence="6">
    <location>
        <begin position="19"/>
        <end position="38"/>
    </location>
</feature>
<evidence type="ECO:0000256" key="5">
    <source>
        <dbReference type="ARBA" id="ARBA00047846"/>
    </source>
</evidence>
<dbReference type="GO" id="GO:0005524">
    <property type="term" value="F:ATP binding"/>
    <property type="evidence" value="ECO:0007669"/>
    <property type="project" value="UniProtKB-UniRule"/>
</dbReference>
<dbReference type="AlphaFoldDB" id="A0A1I4VKB3"/>
<evidence type="ECO:0000259" key="7">
    <source>
        <dbReference type="PROSITE" id="PS51733"/>
    </source>
</evidence>
<comment type="catalytic activity">
    <reaction evidence="5 6">
        <text>biotin + L-lysyl-[protein] + ATP = N(6)-biotinyl-L-lysyl-[protein] + AMP + diphosphate + H(+)</text>
        <dbReference type="Rhea" id="RHEA:11756"/>
        <dbReference type="Rhea" id="RHEA-COMP:9752"/>
        <dbReference type="Rhea" id="RHEA-COMP:10505"/>
        <dbReference type="ChEBI" id="CHEBI:15378"/>
        <dbReference type="ChEBI" id="CHEBI:29969"/>
        <dbReference type="ChEBI" id="CHEBI:30616"/>
        <dbReference type="ChEBI" id="CHEBI:33019"/>
        <dbReference type="ChEBI" id="CHEBI:57586"/>
        <dbReference type="ChEBI" id="CHEBI:83144"/>
        <dbReference type="ChEBI" id="CHEBI:456215"/>
        <dbReference type="EC" id="6.3.4.15"/>
    </reaction>
</comment>
<dbReference type="PANTHER" id="PTHR12835:SF5">
    <property type="entry name" value="BIOTIN--PROTEIN LIGASE"/>
    <property type="match status" value="1"/>
</dbReference>
<dbReference type="GO" id="GO:0005737">
    <property type="term" value="C:cytoplasm"/>
    <property type="evidence" value="ECO:0007669"/>
    <property type="project" value="TreeGrafter"/>
</dbReference>
<evidence type="ECO:0000256" key="6">
    <source>
        <dbReference type="HAMAP-Rule" id="MF_00978"/>
    </source>
</evidence>
<dbReference type="SUPFAM" id="SSF50037">
    <property type="entry name" value="C-terminal domain of transcriptional repressors"/>
    <property type="match status" value="1"/>
</dbReference>
<dbReference type="InterPro" id="IPR008988">
    <property type="entry name" value="Transcriptional_repressor_C"/>
</dbReference>
<dbReference type="Gene3D" id="1.10.10.10">
    <property type="entry name" value="Winged helix-like DNA-binding domain superfamily/Winged helix DNA-binding domain"/>
    <property type="match status" value="1"/>
</dbReference>
<dbReference type="PANTHER" id="PTHR12835">
    <property type="entry name" value="BIOTIN PROTEIN LIGASE"/>
    <property type="match status" value="1"/>
</dbReference>
<keyword evidence="6" id="KW-0238">DNA-binding</keyword>
<dbReference type="InterPro" id="IPR004143">
    <property type="entry name" value="BPL_LPL_catalytic"/>
</dbReference>
<keyword evidence="9" id="KW-1185">Reference proteome</keyword>
<dbReference type="NCBIfam" id="TIGR00121">
    <property type="entry name" value="birA_ligase"/>
    <property type="match status" value="1"/>
</dbReference>
<keyword evidence="6" id="KW-0678">Repressor</keyword>
<keyword evidence="4 6" id="KW-0092">Biotin</keyword>
<reference evidence="8 9" key="1">
    <citation type="submission" date="2016-10" db="EMBL/GenBank/DDBJ databases">
        <authorList>
            <person name="de Groot N.N."/>
        </authorList>
    </citation>
    <scope>NUCLEOTIDE SEQUENCE [LARGE SCALE GENOMIC DNA]</scope>
    <source>
        <strain evidence="8 9">CGMCC 1.7659</strain>
    </source>
</reference>
<dbReference type="InterPro" id="IPR045864">
    <property type="entry name" value="aa-tRNA-synth_II/BPL/LPL"/>
</dbReference>
<evidence type="ECO:0000256" key="1">
    <source>
        <dbReference type="ARBA" id="ARBA00022598"/>
    </source>
</evidence>
<name>A0A1I4VKB3_9GAMM</name>
<evidence type="ECO:0000313" key="8">
    <source>
        <dbReference type="EMBL" id="SFN01560.1"/>
    </source>
</evidence>
<keyword evidence="1 6" id="KW-0436">Ligase</keyword>
<proteinExistence type="inferred from homology"/>
<dbReference type="CDD" id="cd16442">
    <property type="entry name" value="BPL"/>
    <property type="match status" value="1"/>
</dbReference>
<evidence type="ECO:0000256" key="3">
    <source>
        <dbReference type="ARBA" id="ARBA00022840"/>
    </source>
</evidence>
<comment type="function">
    <text evidence="6">Acts both as a biotin--[acetyl-CoA-carboxylase] ligase and a biotin-operon repressor. In the presence of ATP, BirA activates biotin to form the BirA-biotinyl-5'-adenylate (BirA-bio-5'-AMP or holoBirA) complex. HoloBirA can either transfer the biotinyl moiety to the biotin carboxyl carrier protein (BCCP) subunit of acetyl-CoA carboxylase, or bind to the biotin operator site and inhibit transcription of the operon.</text>
</comment>
<dbReference type="InterPro" id="IPR003142">
    <property type="entry name" value="BPL_C"/>
</dbReference>
<dbReference type="InterPro" id="IPR004408">
    <property type="entry name" value="Biotin_CoA_COase_ligase"/>
</dbReference>
<dbReference type="SUPFAM" id="SSF46785">
    <property type="entry name" value="Winged helix' DNA-binding domain"/>
    <property type="match status" value="1"/>
</dbReference>
<keyword evidence="3 6" id="KW-0067">ATP-binding</keyword>
<dbReference type="Gene3D" id="2.30.30.100">
    <property type="match status" value="1"/>
</dbReference>
<gene>
    <name evidence="6" type="primary">birA</name>
    <name evidence="8" type="ORF">SAMN05216289_102176</name>
</gene>
<feature type="binding site" evidence="6">
    <location>
        <begin position="92"/>
        <end position="94"/>
    </location>
    <ligand>
        <name>biotin</name>
        <dbReference type="ChEBI" id="CHEBI:57586"/>
    </ligand>
</feature>
<comment type="similarity">
    <text evidence="6">Belongs to the biotin--protein ligase family.</text>
</comment>
<feature type="binding site" evidence="6">
    <location>
        <position position="116"/>
    </location>
    <ligand>
        <name>biotin</name>
        <dbReference type="ChEBI" id="CHEBI:57586"/>
    </ligand>
</feature>
<dbReference type="GO" id="GO:0003677">
    <property type="term" value="F:DNA binding"/>
    <property type="evidence" value="ECO:0007669"/>
    <property type="project" value="UniProtKB-UniRule"/>
</dbReference>
<dbReference type="InterPro" id="IPR036390">
    <property type="entry name" value="WH_DNA-bd_sf"/>
</dbReference>
<protein>
    <recommendedName>
        <fullName evidence="6">Bifunctional ligase/repressor BirA</fullName>
    </recommendedName>
    <alternativeName>
        <fullName evidence="6">Biotin operon repressor</fullName>
    </alternativeName>
    <alternativeName>
        <fullName evidence="6">Biotin--[acetyl-CoA-carboxylase] ligase</fullName>
        <ecNumber evidence="6">6.3.4.15</ecNumber>
    </alternativeName>
    <alternativeName>
        <fullName evidence="6">Biotin--protein ligase</fullName>
    </alternativeName>
    <alternativeName>
        <fullName evidence="6">Biotin-[acetyl-CoA carboxylase] synthetase</fullName>
    </alternativeName>
</protein>
<dbReference type="Pfam" id="PF02237">
    <property type="entry name" value="BPL_C"/>
    <property type="match status" value="1"/>
</dbReference>
<dbReference type="STRING" id="578942.SAMN05216289_102176"/>
<keyword evidence="6" id="KW-0804">Transcription</keyword>
<feature type="domain" description="BPL/LPL catalytic" evidence="7">
    <location>
        <begin position="79"/>
        <end position="260"/>
    </location>
</feature>
<dbReference type="Proteomes" id="UP000198575">
    <property type="component" value="Unassembled WGS sequence"/>
</dbReference>
<dbReference type="PROSITE" id="PS51733">
    <property type="entry name" value="BPL_LPL_CATALYTIC"/>
    <property type="match status" value="1"/>
</dbReference>
<organism evidence="8 9">
    <name type="scientific">Dokdonella immobilis</name>
    <dbReference type="NCBI Taxonomy" id="578942"/>
    <lineage>
        <taxon>Bacteria</taxon>
        <taxon>Pseudomonadati</taxon>
        <taxon>Pseudomonadota</taxon>
        <taxon>Gammaproteobacteria</taxon>
        <taxon>Lysobacterales</taxon>
        <taxon>Rhodanobacteraceae</taxon>
        <taxon>Dokdonella</taxon>
    </lineage>
</organism>
<feature type="binding site" evidence="6">
    <location>
        <position position="187"/>
    </location>
    <ligand>
        <name>biotin</name>
        <dbReference type="ChEBI" id="CHEBI:57586"/>
    </ligand>
</feature>
<keyword evidence="6" id="KW-0805">Transcription regulation</keyword>
<dbReference type="InterPro" id="IPR030855">
    <property type="entry name" value="Bifunct_BirA"/>
</dbReference>
<accession>A0A1I4VKB3</accession>
<evidence type="ECO:0000313" key="9">
    <source>
        <dbReference type="Proteomes" id="UP000198575"/>
    </source>
</evidence>
<dbReference type="InterPro" id="IPR013196">
    <property type="entry name" value="HTH_11"/>
</dbReference>